<keyword evidence="4 6" id="KW-0732">Signal</keyword>
<feature type="domain" description="Strictosidine synthase conserved region" evidence="7">
    <location>
        <begin position="160"/>
        <end position="247"/>
    </location>
</feature>
<evidence type="ECO:0000259" key="7">
    <source>
        <dbReference type="Pfam" id="PF03088"/>
    </source>
</evidence>
<name>A0A9Q0QSW5_9MAGN</name>
<dbReference type="InterPro" id="IPR011042">
    <property type="entry name" value="6-blade_b-propeller_TolB-like"/>
</dbReference>
<accession>A0A9Q0QSW5</accession>
<evidence type="ECO:0000313" key="8">
    <source>
        <dbReference type="EMBL" id="KAJ4970499.1"/>
    </source>
</evidence>
<sequence>MRSFFFLVAAVLAALAIYVSRKPIRLSPPLLPGAYNKLKDAETISLSGIGAFGAESIVFDRNGEGPYIGIADGRILKWQGEDKEWMEFAVTSANRTECVKPFSPKTEHVCGRPLGLQFHYKTGDLYIADAYFGLMKVGPNGGLATPVVTQAEGKTFRFTNNIDIDEEDGVVYFTDSSTQFYRRQFLSIVLSGDTTGRFMKYDIASQELTVLVRDLLFPNGVAVSKDRSFVLLAETASGKLFKYWLQGPKAGTHELFVDLPGFPDNVRMNSDGDFWIALYSKKGKMEEWLQMKPSVKNYLAKFPSVLEKVMTLMSGFKNHAIAMKLNAEGEVLLVLEDVEGKTLHSITEVEENNGYLWIAAPMMPILGRIKLE</sequence>
<evidence type="ECO:0000313" key="9">
    <source>
        <dbReference type="Proteomes" id="UP001141806"/>
    </source>
</evidence>
<evidence type="ECO:0000256" key="4">
    <source>
        <dbReference type="ARBA" id="ARBA00022729"/>
    </source>
</evidence>
<proteinExistence type="inferred from homology"/>
<evidence type="ECO:0000256" key="6">
    <source>
        <dbReference type="SAM" id="SignalP"/>
    </source>
</evidence>
<dbReference type="Pfam" id="PF03088">
    <property type="entry name" value="Str_synth"/>
    <property type="match status" value="1"/>
</dbReference>
<dbReference type="GO" id="GO:0005773">
    <property type="term" value="C:vacuole"/>
    <property type="evidence" value="ECO:0007669"/>
    <property type="project" value="UniProtKB-SubCell"/>
</dbReference>
<dbReference type="EMBL" id="JAMYWD010000005">
    <property type="protein sequence ID" value="KAJ4970499.1"/>
    <property type="molecule type" value="Genomic_DNA"/>
</dbReference>
<dbReference type="AlphaFoldDB" id="A0A9Q0QSW5"/>
<dbReference type="GO" id="GO:0016787">
    <property type="term" value="F:hydrolase activity"/>
    <property type="evidence" value="ECO:0007669"/>
    <property type="project" value="TreeGrafter"/>
</dbReference>
<comment type="similarity">
    <text evidence="2">Belongs to the strictosidine synthase family.</text>
</comment>
<dbReference type="PANTHER" id="PTHR10426:SF69">
    <property type="entry name" value="PROTEIN STRICTOSIDINE SYNTHASE-LIKE 10"/>
    <property type="match status" value="1"/>
</dbReference>
<keyword evidence="5" id="KW-0325">Glycoprotein</keyword>
<dbReference type="FunFam" id="2.120.10.30:FF:000032">
    <property type="entry name" value="Protein STRICTOSIDINE SYNTHASE-LIKE 13"/>
    <property type="match status" value="1"/>
</dbReference>
<comment type="subcellular location">
    <subcellularLocation>
        <location evidence="1">Vacuole</location>
    </subcellularLocation>
</comment>
<dbReference type="PANTHER" id="PTHR10426">
    <property type="entry name" value="STRICTOSIDINE SYNTHASE-RELATED"/>
    <property type="match status" value="1"/>
</dbReference>
<comment type="caution">
    <text evidence="8">The sequence shown here is derived from an EMBL/GenBank/DDBJ whole genome shotgun (WGS) entry which is preliminary data.</text>
</comment>
<keyword evidence="9" id="KW-1185">Reference proteome</keyword>
<evidence type="ECO:0000256" key="1">
    <source>
        <dbReference type="ARBA" id="ARBA00004116"/>
    </source>
</evidence>
<gene>
    <name evidence="8" type="ORF">NE237_003598</name>
</gene>
<dbReference type="OrthoDB" id="5307922at2759"/>
<organism evidence="8 9">
    <name type="scientific">Protea cynaroides</name>
    <dbReference type="NCBI Taxonomy" id="273540"/>
    <lineage>
        <taxon>Eukaryota</taxon>
        <taxon>Viridiplantae</taxon>
        <taxon>Streptophyta</taxon>
        <taxon>Embryophyta</taxon>
        <taxon>Tracheophyta</taxon>
        <taxon>Spermatophyta</taxon>
        <taxon>Magnoliopsida</taxon>
        <taxon>Proteales</taxon>
        <taxon>Proteaceae</taxon>
        <taxon>Protea</taxon>
    </lineage>
</organism>
<dbReference type="Proteomes" id="UP001141806">
    <property type="component" value="Unassembled WGS sequence"/>
</dbReference>
<evidence type="ECO:0000256" key="5">
    <source>
        <dbReference type="ARBA" id="ARBA00023180"/>
    </source>
</evidence>
<keyword evidence="3" id="KW-0926">Vacuole</keyword>
<protein>
    <recommendedName>
        <fullName evidence="7">Strictosidine synthase conserved region domain-containing protein</fullName>
    </recommendedName>
</protein>
<dbReference type="InterPro" id="IPR018119">
    <property type="entry name" value="Strictosidine_synth_cons-reg"/>
</dbReference>
<evidence type="ECO:0000256" key="3">
    <source>
        <dbReference type="ARBA" id="ARBA00022554"/>
    </source>
</evidence>
<dbReference type="GO" id="GO:0012505">
    <property type="term" value="C:endomembrane system"/>
    <property type="evidence" value="ECO:0007669"/>
    <property type="project" value="TreeGrafter"/>
</dbReference>
<feature type="signal peptide" evidence="6">
    <location>
        <begin position="1"/>
        <end position="21"/>
    </location>
</feature>
<dbReference type="Gene3D" id="2.120.10.30">
    <property type="entry name" value="TolB, C-terminal domain"/>
    <property type="match status" value="1"/>
</dbReference>
<reference evidence="8" key="1">
    <citation type="journal article" date="2023" name="Plant J.">
        <title>The genome of the king protea, Protea cynaroides.</title>
        <authorList>
            <person name="Chang J."/>
            <person name="Duong T.A."/>
            <person name="Schoeman C."/>
            <person name="Ma X."/>
            <person name="Roodt D."/>
            <person name="Barker N."/>
            <person name="Li Z."/>
            <person name="Van de Peer Y."/>
            <person name="Mizrachi E."/>
        </authorList>
    </citation>
    <scope>NUCLEOTIDE SEQUENCE</scope>
    <source>
        <tissue evidence="8">Young leaves</tissue>
    </source>
</reference>
<feature type="chain" id="PRO_5040382233" description="Strictosidine synthase conserved region domain-containing protein" evidence="6">
    <location>
        <begin position="22"/>
        <end position="372"/>
    </location>
</feature>
<evidence type="ECO:0000256" key="2">
    <source>
        <dbReference type="ARBA" id="ARBA00009191"/>
    </source>
</evidence>
<dbReference type="SUPFAM" id="SSF63829">
    <property type="entry name" value="Calcium-dependent phosphotriesterase"/>
    <property type="match status" value="1"/>
</dbReference>